<dbReference type="InterPro" id="IPR000010">
    <property type="entry name" value="Cystatin_dom"/>
</dbReference>
<evidence type="ECO:0000256" key="3">
    <source>
        <dbReference type="ARBA" id="ARBA00022704"/>
    </source>
</evidence>
<keyword evidence="7" id="KW-1185">Reference proteome</keyword>
<keyword evidence="4" id="KW-1015">Disulfide bond</keyword>
<evidence type="ECO:0000259" key="5">
    <source>
        <dbReference type="Pfam" id="PF00031"/>
    </source>
</evidence>
<dbReference type="InterPro" id="IPR046350">
    <property type="entry name" value="Cystatin_sf"/>
</dbReference>
<evidence type="ECO:0000256" key="2">
    <source>
        <dbReference type="ARBA" id="ARBA00022690"/>
    </source>
</evidence>
<dbReference type="Ensembl" id="ENSTGET00000030108.1">
    <property type="protein sequence ID" value="ENSTGEP00000025291.1"/>
    <property type="gene ID" value="ENSTGEG00000020391.1"/>
</dbReference>
<evidence type="ECO:0000256" key="4">
    <source>
        <dbReference type="ARBA" id="ARBA00023157"/>
    </source>
</evidence>
<dbReference type="GO" id="GO:0005737">
    <property type="term" value="C:cytoplasm"/>
    <property type="evidence" value="ECO:0007669"/>
    <property type="project" value="TreeGrafter"/>
</dbReference>
<dbReference type="Gene3D" id="3.10.450.10">
    <property type="match status" value="1"/>
</dbReference>
<reference evidence="6" key="2">
    <citation type="submission" date="2025-08" db="UniProtKB">
        <authorList>
            <consortium name="Ensembl"/>
        </authorList>
    </citation>
    <scope>IDENTIFICATION</scope>
</reference>
<accession>A0A8D2FTP6</accession>
<dbReference type="Pfam" id="PF00031">
    <property type="entry name" value="Cystatin"/>
    <property type="match status" value="1"/>
</dbReference>
<evidence type="ECO:0000256" key="1">
    <source>
        <dbReference type="ARBA" id="ARBA00009403"/>
    </source>
</evidence>
<dbReference type="AlphaFoldDB" id="A0A8D2FTP6"/>
<evidence type="ECO:0000313" key="6">
    <source>
        <dbReference type="Ensembl" id="ENSTGEP00000025291.1"/>
    </source>
</evidence>
<dbReference type="FunFam" id="3.10.450.10:FF:000004">
    <property type="entry name" value="Cystatin C"/>
    <property type="match status" value="1"/>
</dbReference>
<feature type="domain" description="Cystatin" evidence="5">
    <location>
        <begin position="45"/>
        <end position="134"/>
    </location>
</feature>
<keyword evidence="3" id="KW-0789">Thiol protease inhibitor</keyword>
<dbReference type="SUPFAM" id="SSF54403">
    <property type="entry name" value="Cystatin/monellin"/>
    <property type="match status" value="1"/>
</dbReference>
<dbReference type="PANTHER" id="PTHR46186:SF2">
    <property type="entry name" value="CYSTATIN"/>
    <property type="match status" value="1"/>
</dbReference>
<name>A0A8D2FTP6_THEGE</name>
<protein>
    <recommendedName>
        <fullName evidence="5">Cystatin domain-containing protein</fullName>
    </recommendedName>
</protein>
<dbReference type="GO" id="GO:0005615">
    <property type="term" value="C:extracellular space"/>
    <property type="evidence" value="ECO:0007669"/>
    <property type="project" value="TreeGrafter"/>
</dbReference>
<reference evidence="6" key="1">
    <citation type="submission" date="2018-05" db="EMBL/GenBank/DDBJ databases">
        <title>Whole genome of Theropithecus gelada.</title>
        <authorList>
            <person name="Chiou K.L."/>
            <person name="Snyder-Mackler N."/>
        </authorList>
    </citation>
    <scope>NUCLEOTIDE SEQUENCE [LARGE SCALE GENOMIC DNA]</scope>
</reference>
<reference evidence="6" key="3">
    <citation type="submission" date="2025-09" db="UniProtKB">
        <authorList>
            <consortium name="Ensembl"/>
        </authorList>
    </citation>
    <scope>IDENTIFICATION</scope>
</reference>
<organism evidence="6 7">
    <name type="scientific">Theropithecus gelada</name>
    <name type="common">Gelada baboon</name>
    <dbReference type="NCBI Taxonomy" id="9565"/>
    <lineage>
        <taxon>Eukaryota</taxon>
        <taxon>Metazoa</taxon>
        <taxon>Chordata</taxon>
        <taxon>Craniata</taxon>
        <taxon>Vertebrata</taxon>
        <taxon>Euteleostomi</taxon>
        <taxon>Mammalia</taxon>
        <taxon>Eutheria</taxon>
        <taxon>Euarchontoglires</taxon>
        <taxon>Primates</taxon>
        <taxon>Haplorrhini</taxon>
        <taxon>Catarrhini</taxon>
        <taxon>Cercopithecidae</taxon>
        <taxon>Cercopithecinae</taxon>
        <taxon>Theropithecus</taxon>
    </lineage>
</organism>
<dbReference type="GO" id="GO:0004869">
    <property type="term" value="F:cysteine-type endopeptidase inhibitor activity"/>
    <property type="evidence" value="ECO:0007669"/>
    <property type="project" value="UniProtKB-KW"/>
</dbReference>
<sequence length="149" mass="16541">MPLHSSAPLPPHSLSLSQQTIAWPLHTPLPLLAALMIIQSDICDAGLNDDRLQHGLDFAIGEYNKERTMSTRATPLDLHPMAEQQTVTQTLDYFFGMKIGLTTGTKSQPDLDNCLISDQPQWKEFCSFQVYEVPSKDGMSLVKSIRGKA</sequence>
<keyword evidence="2" id="KW-0646">Protease inhibitor</keyword>
<evidence type="ECO:0000313" key="7">
    <source>
        <dbReference type="Proteomes" id="UP000694411"/>
    </source>
</evidence>
<comment type="similarity">
    <text evidence="1">Belongs to the cystatin family.</text>
</comment>
<proteinExistence type="inferred from homology"/>
<dbReference type="PANTHER" id="PTHR46186">
    <property type="entry name" value="CYSTATIN"/>
    <property type="match status" value="1"/>
</dbReference>
<dbReference type="Proteomes" id="UP000694411">
    <property type="component" value="Chromosome 10"/>
</dbReference>
<dbReference type="CDD" id="cd00042">
    <property type="entry name" value="CY"/>
    <property type="match status" value="1"/>
</dbReference>
<dbReference type="GO" id="GO:0031982">
    <property type="term" value="C:vesicle"/>
    <property type="evidence" value="ECO:0007669"/>
    <property type="project" value="TreeGrafter"/>
</dbReference>